<gene>
    <name evidence="2" type="ORF">A2Z10_01745</name>
</gene>
<proteinExistence type="predicted"/>
<name>A0A1F5B151_9BACT</name>
<feature type="domain" description="RNA polymerase sigma-70 region 4" evidence="1">
    <location>
        <begin position="124"/>
        <end position="169"/>
    </location>
</feature>
<dbReference type="SUPFAM" id="SSF88659">
    <property type="entry name" value="Sigma3 and sigma4 domains of RNA polymerase sigma factors"/>
    <property type="match status" value="1"/>
</dbReference>
<dbReference type="EMBL" id="MEYI01000005">
    <property type="protein sequence ID" value="OGD24348.1"/>
    <property type="molecule type" value="Genomic_DNA"/>
</dbReference>
<evidence type="ECO:0000313" key="3">
    <source>
        <dbReference type="Proteomes" id="UP000176639"/>
    </source>
</evidence>
<sequence>MSLPKNTVLEKAILKQAKSVRQYCKTAGFNYPSVLKLIQLREPIMEKRNPDEYRKLCRALSVTLDLPVDKLFQKCIYQVAYYAEQVAVAIADRDPIVDADEEAIASSSPLDEILWAKKRLHSILDRLPEREARFLLRRFLLEETLVEIGKAEGISPERARQIINRAVAKARRVKK</sequence>
<accession>A0A1F5B151</accession>
<dbReference type="InterPro" id="IPR036388">
    <property type="entry name" value="WH-like_DNA-bd_sf"/>
</dbReference>
<dbReference type="GO" id="GO:0003700">
    <property type="term" value="F:DNA-binding transcription factor activity"/>
    <property type="evidence" value="ECO:0007669"/>
    <property type="project" value="InterPro"/>
</dbReference>
<comment type="caution">
    <text evidence="2">The sequence shown here is derived from an EMBL/GenBank/DDBJ whole genome shotgun (WGS) entry which is preliminary data.</text>
</comment>
<dbReference type="AlphaFoldDB" id="A0A1F5B151"/>
<organism evidence="2 3">
    <name type="scientific">Candidatus Azambacteria bacterium RBG_16_47_10</name>
    <dbReference type="NCBI Taxonomy" id="1797292"/>
    <lineage>
        <taxon>Bacteria</taxon>
        <taxon>Candidatus Azamiibacteriota</taxon>
    </lineage>
</organism>
<dbReference type="Proteomes" id="UP000176639">
    <property type="component" value="Unassembled WGS sequence"/>
</dbReference>
<dbReference type="Gene3D" id="1.10.10.10">
    <property type="entry name" value="Winged helix-like DNA-binding domain superfamily/Winged helix DNA-binding domain"/>
    <property type="match status" value="1"/>
</dbReference>
<dbReference type="PRINTS" id="PR00046">
    <property type="entry name" value="SIGMA70FCT"/>
</dbReference>
<reference evidence="2 3" key="1">
    <citation type="journal article" date="2016" name="Nat. Commun.">
        <title>Thousands of microbial genomes shed light on interconnected biogeochemical processes in an aquifer system.</title>
        <authorList>
            <person name="Anantharaman K."/>
            <person name="Brown C.T."/>
            <person name="Hug L.A."/>
            <person name="Sharon I."/>
            <person name="Castelle C.J."/>
            <person name="Probst A.J."/>
            <person name="Thomas B.C."/>
            <person name="Singh A."/>
            <person name="Wilkins M.J."/>
            <person name="Karaoz U."/>
            <person name="Brodie E.L."/>
            <person name="Williams K.H."/>
            <person name="Hubbard S.S."/>
            <person name="Banfield J.F."/>
        </authorList>
    </citation>
    <scope>NUCLEOTIDE SEQUENCE [LARGE SCALE GENOMIC DNA]</scope>
</reference>
<dbReference type="GO" id="GO:0006352">
    <property type="term" value="P:DNA-templated transcription initiation"/>
    <property type="evidence" value="ECO:0007669"/>
    <property type="project" value="InterPro"/>
</dbReference>
<evidence type="ECO:0000259" key="1">
    <source>
        <dbReference type="Pfam" id="PF04545"/>
    </source>
</evidence>
<dbReference type="InterPro" id="IPR000943">
    <property type="entry name" value="RNA_pol_sigma70"/>
</dbReference>
<evidence type="ECO:0000313" key="2">
    <source>
        <dbReference type="EMBL" id="OGD24348.1"/>
    </source>
</evidence>
<dbReference type="CDD" id="cd06171">
    <property type="entry name" value="Sigma70_r4"/>
    <property type="match status" value="1"/>
</dbReference>
<dbReference type="InterPro" id="IPR007630">
    <property type="entry name" value="RNA_pol_sigma70_r4"/>
</dbReference>
<dbReference type="InterPro" id="IPR013324">
    <property type="entry name" value="RNA_pol_sigma_r3/r4-like"/>
</dbReference>
<dbReference type="Pfam" id="PF04545">
    <property type="entry name" value="Sigma70_r4"/>
    <property type="match status" value="1"/>
</dbReference>
<protein>
    <recommendedName>
        <fullName evidence="1">RNA polymerase sigma-70 region 4 domain-containing protein</fullName>
    </recommendedName>
</protein>